<accession>A0A427AKD3</accession>
<protein>
    <submittedName>
        <fullName evidence="1">Uncharacterized protein</fullName>
    </submittedName>
</protein>
<comment type="caution">
    <text evidence="1">The sequence shown here is derived from an EMBL/GenBank/DDBJ whole genome shotgun (WGS) entry which is preliminary data.</text>
</comment>
<dbReference type="EMBL" id="AMZH03002119">
    <property type="protein sequence ID" value="RRT76715.1"/>
    <property type="molecule type" value="Genomic_DNA"/>
</dbReference>
<evidence type="ECO:0000313" key="1">
    <source>
        <dbReference type="EMBL" id="RRT76715.1"/>
    </source>
</evidence>
<dbReference type="AlphaFoldDB" id="A0A427AKD3"/>
<proteinExistence type="predicted"/>
<organism evidence="1 2">
    <name type="scientific">Ensete ventricosum</name>
    <name type="common">Abyssinian banana</name>
    <name type="synonym">Musa ensete</name>
    <dbReference type="NCBI Taxonomy" id="4639"/>
    <lineage>
        <taxon>Eukaryota</taxon>
        <taxon>Viridiplantae</taxon>
        <taxon>Streptophyta</taxon>
        <taxon>Embryophyta</taxon>
        <taxon>Tracheophyta</taxon>
        <taxon>Spermatophyta</taxon>
        <taxon>Magnoliopsida</taxon>
        <taxon>Liliopsida</taxon>
        <taxon>Zingiberales</taxon>
        <taxon>Musaceae</taxon>
        <taxon>Ensete</taxon>
    </lineage>
</organism>
<reference evidence="1 2" key="1">
    <citation type="journal article" date="2014" name="Agronomy (Basel)">
        <title>A Draft Genome Sequence for Ensete ventricosum, the Drought-Tolerant Tree Against Hunger.</title>
        <authorList>
            <person name="Harrison J."/>
            <person name="Moore K.A."/>
            <person name="Paszkiewicz K."/>
            <person name="Jones T."/>
            <person name="Grant M."/>
            <person name="Ambacheew D."/>
            <person name="Muzemil S."/>
            <person name="Studholme D.J."/>
        </authorList>
    </citation>
    <scope>NUCLEOTIDE SEQUENCE [LARGE SCALE GENOMIC DNA]</scope>
</reference>
<gene>
    <name evidence="1" type="ORF">B296_00029761</name>
</gene>
<sequence length="159" mass="17631">MSSAVHRDSLAICEVEMGRASVATRRKKCEIDEQSELFDYLDVEGVENGRLDGGDVGVEDRQLQVLEGCDGPDELPRPPTREDLDHGVEAQQPDLNLGQAGPVLRNLLSETAAVVEMKPINLVALLERQWRAIHHRFWSFATSEESSSLLGLQALQELL</sequence>
<dbReference type="Proteomes" id="UP000287651">
    <property type="component" value="Unassembled WGS sequence"/>
</dbReference>
<name>A0A427AKD3_ENSVE</name>
<evidence type="ECO:0000313" key="2">
    <source>
        <dbReference type="Proteomes" id="UP000287651"/>
    </source>
</evidence>